<sequence>MLKRTFNVLHIFILLTILPLSLNAQQSDEEWYLGKTIIDIRFTGLDTVSSTELSGLVREYISQDFTDSLFYEIQSKLYALDYFELIIPSANKGDDAGNTVILEFDVKERPVISDIEFVGNERIRRGELLDTILLKKGDMINQTSIKLDESAILDLYLEKGFLDAVVKGEDTKDQESNTSTLVFTIEEGTQTKINEIEFVGNDKYVSDNTLKGQMSTKTQSIFNKGVFQENKLEEDKRAIEQYYHDRGYIDAEVYNVEKSIVTDEEKNINFLKITLYIKEGEQFTYGGIEFTGNKIYTTEELLEQVLQQVGKVYNESKFLADYQRISDLYYENGYIFNTISREEKRDEQNRTVSHVVTIVERDRAHIENIIIQGNEKTKDHVIFREIPLEVGDVFNKTKILQALNNLYNTQYFSVVEPQTFEGSAQGLMDLVINVEEGKTSDIIFGIAISGGDGFPISGQVSWSDRNFLGYGQTFGVETKFSPDSQDISVKFTEPRLFGLRWSGGVNLTYSHVSQDKIKRDNDGDGVPDNAPGTSIDDSIHEDYLMSYQSHNISAGVSTGYTWVTPVGRFGLSTGIQAGFKYLTYDADVYRPYSSSIRSNYGTWLPTDRWWTKASWDMRDIIYDPSKGFVLSETFTLAGTLPSSASEYIKSVSRFDVYFTLFDLPVSESFNFKSVLKFHTALSYLAQRPGGAPLNIEEDGFYADGMFLARGWSPVSGGQVLWDSNVELRFPIVKSILSFDIFLDAVGLWGTKDEFGDFFRQGNYGDIKFSLGAGLRLANPQFPFSLYLVKKFKYDETTGGIDWKPEAEYDTFGDSGLDLVISFGIDIYQ</sequence>
<dbReference type="Proteomes" id="UP000587760">
    <property type="component" value="Unassembled WGS sequence"/>
</dbReference>
<dbReference type="Gene3D" id="3.10.20.310">
    <property type="entry name" value="membrane protein fhac"/>
    <property type="match status" value="4"/>
</dbReference>
<proteinExistence type="predicted"/>
<evidence type="ECO:0000256" key="5">
    <source>
        <dbReference type="ARBA" id="ARBA00022737"/>
    </source>
</evidence>
<dbReference type="AlphaFoldDB" id="A0A841R4V2"/>
<feature type="domain" description="POTRA" evidence="10">
    <location>
        <begin position="283"/>
        <end position="361"/>
    </location>
</feature>
<dbReference type="InterPro" id="IPR039910">
    <property type="entry name" value="D15-like"/>
</dbReference>
<evidence type="ECO:0000256" key="3">
    <source>
        <dbReference type="ARBA" id="ARBA00022692"/>
    </source>
</evidence>
<reference evidence="11 12" key="1">
    <citation type="submission" date="2020-08" db="EMBL/GenBank/DDBJ databases">
        <title>Genomic Encyclopedia of Type Strains, Phase IV (KMG-IV): sequencing the most valuable type-strain genomes for metagenomic binning, comparative biology and taxonomic classification.</title>
        <authorList>
            <person name="Goeker M."/>
        </authorList>
    </citation>
    <scope>NUCLEOTIDE SEQUENCE [LARGE SCALE GENOMIC DNA]</scope>
    <source>
        <strain evidence="11 12">DSM 2461</strain>
    </source>
</reference>
<feature type="signal peptide" evidence="9">
    <location>
        <begin position="1"/>
        <end position="24"/>
    </location>
</feature>
<dbReference type="PANTHER" id="PTHR12815:SF47">
    <property type="entry name" value="TRANSLOCATION AND ASSEMBLY MODULE SUBUNIT TAMA"/>
    <property type="match status" value="1"/>
</dbReference>
<dbReference type="GO" id="GO:0009279">
    <property type="term" value="C:cell outer membrane"/>
    <property type="evidence" value="ECO:0007669"/>
    <property type="project" value="UniProtKB-UniRule"/>
</dbReference>
<dbReference type="InterPro" id="IPR000184">
    <property type="entry name" value="Bac_surfAg_D15"/>
</dbReference>
<keyword evidence="12" id="KW-1185">Reference proteome</keyword>
<keyword evidence="3" id="KW-0812">Transmembrane</keyword>
<dbReference type="NCBIfam" id="TIGR03303">
    <property type="entry name" value="OM_YaeT"/>
    <property type="match status" value="1"/>
</dbReference>
<evidence type="ECO:0000256" key="7">
    <source>
        <dbReference type="ARBA" id="ARBA00023237"/>
    </source>
</evidence>
<dbReference type="RefSeq" id="WP_184743119.1">
    <property type="nucleotide sequence ID" value="NZ_JACHGJ010000001.1"/>
</dbReference>
<evidence type="ECO:0000313" key="11">
    <source>
        <dbReference type="EMBL" id="MBB6478823.1"/>
    </source>
</evidence>
<dbReference type="Pfam" id="PF01103">
    <property type="entry name" value="Omp85"/>
    <property type="match status" value="1"/>
</dbReference>
<feature type="domain" description="POTRA" evidence="10">
    <location>
        <begin position="364"/>
        <end position="437"/>
    </location>
</feature>
<dbReference type="Pfam" id="PF07244">
    <property type="entry name" value="POTRA"/>
    <property type="match status" value="4"/>
</dbReference>
<evidence type="ECO:0000256" key="2">
    <source>
        <dbReference type="ARBA" id="ARBA00022452"/>
    </source>
</evidence>
<dbReference type="InterPro" id="IPR023707">
    <property type="entry name" value="OM_assembly_BamA"/>
</dbReference>
<dbReference type="PANTHER" id="PTHR12815">
    <property type="entry name" value="SORTING AND ASSEMBLY MACHINERY SAMM50 PROTEIN FAMILY MEMBER"/>
    <property type="match status" value="1"/>
</dbReference>
<comment type="caution">
    <text evidence="11">The sequence shown here is derived from an EMBL/GenBank/DDBJ whole genome shotgun (WGS) entry which is preliminary data.</text>
</comment>
<dbReference type="Gene3D" id="2.40.160.50">
    <property type="entry name" value="membrane protein fhac: a member of the omp85/tpsb transporter family"/>
    <property type="match status" value="1"/>
</dbReference>
<name>A0A841R4V2_9SPIO</name>
<keyword evidence="7" id="KW-0998">Cell outer membrane</keyword>
<organism evidence="11 12">
    <name type="scientific">Spirochaeta isovalerica</name>
    <dbReference type="NCBI Taxonomy" id="150"/>
    <lineage>
        <taxon>Bacteria</taxon>
        <taxon>Pseudomonadati</taxon>
        <taxon>Spirochaetota</taxon>
        <taxon>Spirochaetia</taxon>
        <taxon>Spirochaetales</taxon>
        <taxon>Spirochaetaceae</taxon>
        <taxon>Spirochaeta</taxon>
    </lineage>
</organism>
<evidence type="ECO:0000256" key="1">
    <source>
        <dbReference type="ARBA" id="ARBA00004370"/>
    </source>
</evidence>
<evidence type="ECO:0000256" key="9">
    <source>
        <dbReference type="SAM" id="SignalP"/>
    </source>
</evidence>
<dbReference type="PROSITE" id="PS51779">
    <property type="entry name" value="POTRA"/>
    <property type="match status" value="4"/>
</dbReference>
<dbReference type="InterPro" id="IPR034746">
    <property type="entry name" value="POTRA"/>
</dbReference>
<keyword evidence="6" id="KW-0472">Membrane</keyword>
<keyword evidence="5" id="KW-0677">Repeat</keyword>
<protein>
    <recommendedName>
        <fullName evidence="8">Outer membrane protein assembly factor BamA</fullName>
    </recommendedName>
</protein>
<accession>A0A841R4V2</accession>
<feature type="chain" id="PRO_5032791926" description="Outer membrane protein assembly factor BamA" evidence="9">
    <location>
        <begin position="25"/>
        <end position="828"/>
    </location>
</feature>
<evidence type="ECO:0000256" key="6">
    <source>
        <dbReference type="ARBA" id="ARBA00023136"/>
    </source>
</evidence>
<feature type="domain" description="POTRA" evidence="10">
    <location>
        <begin position="110"/>
        <end position="188"/>
    </location>
</feature>
<dbReference type="InterPro" id="IPR010827">
    <property type="entry name" value="BamA/TamA_POTRA"/>
</dbReference>
<evidence type="ECO:0000256" key="8">
    <source>
        <dbReference type="NCBIfam" id="TIGR03303"/>
    </source>
</evidence>
<evidence type="ECO:0000313" key="12">
    <source>
        <dbReference type="Proteomes" id="UP000587760"/>
    </source>
</evidence>
<dbReference type="PIRSF" id="PIRSF006076">
    <property type="entry name" value="OM_assembly_OMP85"/>
    <property type="match status" value="1"/>
</dbReference>
<evidence type="ECO:0000259" key="10">
    <source>
        <dbReference type="PROSITE" id="PS51779"/>
    </source>
</evidence>
<dbReference type="GO" id="GO:0071709">
    <property type="term" value="P:membrane assembly"/>
    <property type="evidence" value="ECO:0007669"/>
    <property type="project" value="InterPro"/>
</dbReference>
<feature type="domain" description="POTRA" evidence="10">
    <location>
        <begin position="191"/>
        <end position="280"/>
    </location>
</feature>
<dbReference type="EMBL" id="JACHGJ010000001">
    <property type="protein sequence ID" value="MBB6478823.1"/>
    <property type="molecule type" value="Genomic_DNA"/>
</dbReference>
<evidence type="ECO:0000256" key="4">
    <source>
        <dbReference type="ARBA" id="ARBA00022729"/>
    </source>
</evidence>
<keyword evidence="4 9" id="KW-0732">Signal</keyword>
<gene>
    <name evidence="11" type="ORF">HNR50_000456</name>
</gene>
<keyword evidence="2" id="KW-1134">Transmembrane beta strand</keyword>
<comment type="subcellular location">
    <subcellularLocation>
        <location evidence="1">Membrane</location>
    </subcellularLocation>
</comment>